<proteinExistence type="predicted"/>
<dbReference type="Proteomes" id="UP000789759">
    <property type="component" value="Unassembled WGS sequence"/>
</dbReference>
<dbReference type="AlphaFoldDB" id="A0A9N9IZT2"/>
<gene>
    <name evidence="3" type="ORF">CPELLU_LOCUS14967</name>
</gene>
<keyword evidence="4" id="KW-1185">Reference proteome</keyword>
<dbReference type="GO" id="GO:0008270">
    <property type="term" value="F:zinc ion binding"/>
    <property type="evidence" value="ECO:0007669"/>
    <property type="project" value="UniProtKB-KW"/>
</dbReference>
<dbReference type="InterPro" id="IPR036875">
    <property type="entry name" value="Znf_CCHC_sf"/>
</dbReference>
<keyword evidence="1" id="KW-0862">Zinc</keyword>
<dbReference type="InterPro" id="IPR001878">
    <property type="entry name" value="Znf_CCHC"/>
</dbReference>
<evidence type="ECO:0000256" key="1">
    <source>
        <dbReference type="PROSITE-ProRule" id="PRU00047"/>
    </source>
</evidence>
<dbReference type="SUPFAM" id="SSF57756">
    <property type="entry name" value="Retrovirus zinc finger-like domains"/>
    <property type="match status" value="1"/>
</dbReference>
<dbReference type="EMBL" id="CAJVQA010018672">
    <property type="protein sequence ID" value="CAG8755339.1"/>
    <property type="molecule type" value="Genomic_DNA"/>
</dbReference>
<accession>A0A9N9IZT2</accession>
<sequence length="171" mass="20140">MSALLSVADKFFIEVPKAPNFLVLYLYLKQEKSDFWVENLTTHEQKMMYGNIHGAYKKALYKALQNKTKSQHLIELLEDFVKDDDNKQYELDDLQEIDSLNDEKENNNFMILYIQNSKIHYSRCHPKGTKCLKLAYEVLKPTANQYRCKKCGSLGHYQKNCRILNFVDIKC</sequence>
<dbReference type="GO" id="GO:0003676">
    <property type="term" value="F:nucleic acid binding"/>
    <property type="evidence" value="ECO:0007669"/>
    <property type="project" value="InterPro"/>
</dbReference>
<feature type="domain" description="CCHC-type" evidence="2">
    <location>
        <begin position="147"/>
        <end position="162"/>
    </location>
</feature>
<dbReference type="OrthoDB" id="2430002at2759"/>
<evidence type="ECO:0000313" key="3">
    <source>
        <dbReference type="EMBL" id="CAG8755339.1"/>
    </source>
</evidence>
<keyword evidence="1" id="KW-0863">Zinc-finger</keyword>
<organism evidence="3 4">
    <name type="scientific">Cetraspora pellucida</name>
    <dbReference type="NCBI Taxonomy" id="1433469"/>
    <lineage>
        <taxon>Eukaryota</taxon>
        <taxon>Fungi</taxon>
        <taxon>Fungi incertae sedis</taxon>
        <taxon>Mucoromycota</taxon>
        <taxon>Glomeromycotina</taxon>
        <taxon>Glomeromycetes</taxon>
        <taxon>Diversisporales</taxon>
        <taxon>Gigasporaceae</taxon>
        <taxon>Cetraspora</taxon>
    </lineage>
</organism>
<name>A0A9N9IZT2_9GLOM</name>
<evidence type="ECO:0000259" key="2">
    <source>
        <dbReference type="PROSITE" id="PS50158"/>
    </source>
</evidence>
<reference evidence="3" key="1">
    <citation type="submission" date="2021-06" db="EMBL/GenBank/DDBJ databases">
        <authorList>
            <person name="Kallberg Y."/>
            <person name="Tangrot J."/>
            <person name="Rosling A."/>
        </authorList>
    </citation>
    <scope>NUCLEOTIDE SEQUENCE</scope>
    <source>
        <strain evidence="3">FL966</strain>
    </source>
</reference>
<protein>
    <submittedName>
        <fullName evidence="3">3060_t:CDS:1</fullName>
    </submittedName>
</protein>
<evidence type="ECO:0000313" key="4">
    <source>
        <dbReference type="Proteomes" id="UP000789759"/>
    </source>
</evidence>
<dbReference type="PROSITE" id="PS50158">
    <property type="entry name" value="ZF_CCHC"/>
    <property type="match status" value="1"/>
</dbReference>
<comment type="caution">
    <text evidence="3">The sequence shown here is derived from an EMBL/GenBank/DDBJ whole genome shotgun (WGS) entry which is preliminary data.</text>
</comment>
<keyword evidence="1" id="KW-0479">Metal-binding</keyword>